<sequence>MTVNSRQRVISICFPSGPVKGWCRPFCIFFSTFTIVMLILVMSIDLKRRQYLPLDAVIWDFEGSSQFSPELVDIIRRDYIHLPNNDTVDSDSSIVPSRHLLKFFKNKRNGVAIECGAISHSFEADWFVKNLDWRNLKIQANPVEIGLLRTAAHGSFTSHTCLSLDTSASHTHIQTSTNYPNGTLTAVPCFPLYSIMKAFNATTLDLLILNDIKLPLRILETLPTHDLVNINVISFVERDKKNGGICCSESTRGLMRKWGFTSASSCPSKNDVCYFTCSKWVCSPTLGNFKGLS</sequence>
<dbReference type="AlphaFoldDB" id="A0A146LM14"/>
<dbReference type="PANTHER" id="PTHR34009">
    <property type="entry name" value="PROTEIN STAR"/>
    <property type="match status" value="1"/>
</dbReference>
<evidence type="ECO:0000313" key="2">
    <source>
        <dbReference type="EMBL" id="JAQ07767.1"/>
    </source>
</evidence>
<name>A0A146LM14_LYGHE</name>
<dbReference type="EMBL" id="GDHC01010862">
    <property type="protein sequence ID" value="JAQ07767.1"/>
    <property type="molecule type" value="Transcribed_RNA"/>
</dbReference>
<feature type="transmembrane region" description="Helical" evidence="1">
    <location>
        <begin position="21"/>
        <end position="44"/>
    </location>
</feature>
<dbReference type="PANTHER" id="PTHR34009:SF2">
    <property type="entry name" value="PROTEIN STAR"/>
    <property type="match status" value="1"/>
</dbReference>
<accession>A0A146LM14</accession>
<reference evidence="2" key="1">
    <citation type="journal article" date="2016" name="Gigascience">
        <title>De novo construction of an expanded transcriptome assembly for the western tarnished plant bug, Lygus hesperus.</title>
        <authorList>
            <person name="Tassone E.E."/>
            <person name="Geib S.M."/>
            <person name="Hall B."/>
            <person name="Fabrick J.A."/>
            <person name="Brent C.S."/>
            <person name="Hull J.J."/>
        </authorList>
    </citation>
    <scope>NUCLEOTIDE SEQUENCE</scope>
</reference>
<keyword evidence="1" id="KW-0812">Transmembrane</keyword>
<dbReference type="GO" id="GO:0005886">
    <property type="term" value="C:plasma membrane"/>
    <property type="evidence" value="ECO:0007669"/>
    <property type="project" value="TreeGrafter"/>
</dbReference>
<keyword evidence="1" id="KW-0472">Membrane</keyword>
<dbReference type="GO" id="GO:0006888">
    <property type="term" value="P:endoplasmic reticulum to Golgi vesicle-mediated transport"/>
    <property type="evidence" value="ECO:0007669"/>
    <property type="project" value="TreeGrafter"/>
</dbReference>
<evidence type="ECO:0000256" key="1">
    <source>
        <dbReference type="SAM" id="Phobius"/>
    </source>
</evidence>
<proteinExistence type="predicted"/>
<gene>
    <name evidence="2" type="primary">S_3</name>
    <name evidence="2" type="ORF">g.44337</name>
</gene>
<dbReference type="GO" id="GO:0005794">
    <property type="term" value="C:Golgi apparatus"/>
    <property type="evidence" value="ECO:0007669"/>
    <property type="project" value="TreeGrafter"/>
</dbReference>
<protein>
    <submittedName>
        <fullName evidence="2">Protein Star</fullName>
    </submittedName>
</protein>
<dbReference type="GO" id="GO:0016197">
    <property type="term" value="P:endosomal transport"/>
    <property type="evidence" value="ECO:0007669"/>
    <property type="project" value="TreeGrafter"/>
</dbReference>
<keyword evidence="1" id="KW-1133">Transmembrane helix</keyword>
<dbReference type="GO" id="GO:0005789">
    <property type="term" value="C:endoplasmic reticulum membrane"/>
    <property type="evidence" value="ECO:0007669"/>
    <property type="project" value="TreeGrafter"/>
</dbReference>
<dbReference type="InterPro" id="IPR053202">
    <property type="entry name" value="EGF_Rcpt_Signaling_Reg"/>
</dbReference>
<organism evidence="2">
    <name type="scientific">Lygus hesperus</name>
    <name type="common">Western plant bug</name>
    <dbReference type="NCBI Taxonomy" id="30085"/>
    <lineage>
        <taxon>Eukaryota</taxon>
        <taxon>Metazoa</taxon>
        <taxon>Ecdysozoa</taxon>
        <taxon>Arthropoda</taxon>
        <taxon>Hexapoda</taxon>
        <taxon>Insecta</taxon>
        <taxon>Pterygota</taxon>
        <taxon>Neoptera</taxon>
        <taxon>Paraneoptera</taxon>
        <taxon>Hemiptera</taxon>
        <taxon>Heteroptera</taxon>
        <taxon>Panheteroptera</taxon>
        <taxon>Cimicomorpha</taxon>
        <taxon>Miridae</taxon>
        <taxon>Mirini</taxon>
        <taxon>Lygus</taxon>
    </lineage>
</organism>
<dbReference type="GO" id="GO:0031902">
    <property type="term" value="C:late endosome membrane"/>
    <property type="evidence" value="ECO:0007669"/>
    <property type="project" value="TreeGrafter"/>
</dbReference>